<reference evidence="16" key="1">
    <citation type="submission" date="2011-05" db="EMBL/GenBank/DDBJ databases">
        <authorList>
            <person name="Richards S.R."/>
            <person name="Qu J."/>
            <person name="Jiang H."/>
            <person name="Jhangiani S.N."/>
            <person name="Agravi P."/>
            <person name="Goodspeed R."/>
            <person name="Gross S."/>
            <person name="Mandapat C."/>
            <person name="Jackson L."/>
            <person name="Mathew T."/>
            <person name="Pu L."/>
            <person name="Thornton R."/>
            <person name="Saada N."/>
            <person name="Wilczek-Boney K.B."/>
            <person name="Lee S."/>
            <person name="Kovar C."/>
            <person name="Wu Y."/>
            <person name="Scherer S.E."/>
            <person name="Worley K.C."/>
            <person name="Muzny D.M."/>
            <person name="Gibbs R."/>
        </authorList>
    </citation>
    <scope>NUCLEOTIDE SEQUENCE</scope>
    <source>
        <strain evidence="16">Brora</strain>
    </source>
</reference>
<evidence type="ECO:0000256" key="5">
    <source>
        <dbReference type="ARBA" id="ARBA00022692"/>
    </source>
</evidence>
<evidence type="ECO:0000256" key="2">
    <source>
        <dbReference type="ARBA" id="ARBA00006416"/>
    </source>
</evidence>
<evidence type="ECO:0000256" key="4">
    <source>
        <dbReference type="ARBA" id="ARBA00022448"/>
    </source>
</evidence>
<dbReference type="InterPro" id="IPR005336">
    <property type="entry name" value="MPC"/>
</dbReference>
<dbReference type="PANTHER" id="PTHR23316">
    <property type="entry name" value="IMPORTIN ALPHA"/>
    <property type="match status" value="1"/>
</dbReference>
<evidence type="ECO:0008006" key="17">
    <source>
        <dbReference type="Google" id="ProtNLM"/>
    </source>
</evidence>
<evidence type="ECO:0000256" key="8">
    <source>
        <dbReference type="ARBA" id="ARBA00022927"/>
    </source>
</evidence>
<dbReference type="FunFam" id="1.25.10.10:FF:000009">
    <property type="entry name" value="Importin subunit alpha"/>
    <property type="match status" value="1"/>
</dbReference>
<keyword evidence="11 14" id="KW-0472">Membrane</keyword>
<accession>T1IV31</accession>
<dbReference type="GO" id="GO:0006607">
    <property type="term" value="P:NLS-bearing protein import into nucleus"/>
    <property type="evidence" value="ECO:0007669"/>
    <property type="project" value="UniProtKB-ARBA"/>
</dbReference>
<dbReference type="Pfam" id="PF00514">
    <property type="entry name" value="Arm"/>
    <property type="match status" value="6"/>
</dbReference>
<dbReference type="Pfam" id="PF16186">
    <property type="entry name" value="Arm_3"/>
    <property type="match status" value="1"/>
</dbReference>
<feature type="region of interest" description="Disordered" evidence="13">
    <location>
        <begin position="130"/>
        <end position="151"/>
    </location>
</feature>
<keyword evidence="5 14" id="KW-0812">Transmembrane</keyword>
<keyword evidence="6" id="KW-0677">Repeat</keyword>
<protein>
    <recommendedName>
        <fullName evidence="17">Mitochondrial pyruvate carrier</fullName>
    </recommendedName>
</protein>
<comment type="similarity">
    <text evidence="3">Belongs to the importin alpha family.</text>
</comment>
<keyword evidence="7" id="KW-0999">Mitochondrion inner membrane</keyword>
<dbReference type="InterPro" id="IPR016024">
    <property type="entry name" value="ARM-type_fold"/>
</dbReference>
<dbReference type="EMBL" id="JH431572">
    <property type="status" value="NOT_ANNOTATED_CDS"/>
    <property type="molecule type" value="Genomic_DNA"/>
</dbReference>
<keyword evidence="9 14" id="KW-1133">Transmembrane helix</keyword>
<name>T1IV31_STRMM</name>
<keyword evidence="4" id="KW-0813">Transport</keyword>
<dbReference type="GO" id="GO:0005634">
    <property type="term" value="C:nucleus"/>
    <property type="evidence" value="ECO:0007669"/>
    <property type="project" value="UniProtKB-ARBA"/>
</dbReference>
<comment type="similarity">
    <text evidence="2">Belongs to the mitochondrial pyruvate carrier (MPC) (TC 2.A.105) family.</text>
</comment>
<dbReference type="eggNOG" id="KOG1590">
    <property type="taxonomic scope" value="Eukaryota"/>
</dbReference>
<evidence type="ECO:0000256" key="10">
    <source>
        <dbReference type="ARBA" id="ARBA00023128"/>
    </source>
</evidence>
<evidence type="ECO:0000256" key="11">
    <source>
        <dbReference type="ARBA" id="ARBA00023136"/>
    </source>
</evidence>
<evidence type="ECO:0000313" key="15">
    <source>
        <dbReference type="EnsemblMetazoa" id="SMAR005020-PA"/>
    </source>
</evidence>
<evidence type="ECO:0000256" key="9">
    <source>
        <dbReference type="ARBA" id="ARBA00022989"/>
    </source>
</evidence>
<organism evidence="15 16">
    <name type="scientific">Strigamia maritima</name>
    <name type="common">European centipede</name>
    <name type="synonym">Geophilus maritimus</name>
    <dbReference type="NCBI Taxonomy" id="126957"/>
    <lineage>
        <taxon>Eukaryota</taxon>
        <taxon>Metazoa</taxon>
        <taxon>Ecdysozoa</taxon>
        <taxon>Arthropoda</taxon>
        <taxon>Myriapoda</taxon>
        <taxon>Chilopoda</taxon>
        <taxon>Pleurostigmophora</taxon>
        <taxon>Geophilomorpha</taxon>
        <taxon>Linotaeniidae</taxon>
        <taxon>Strigamia</taxon>
    </lineage>
</organism>
<dbReference type="HOGENOM" id="CLU_454419_0_0_1"/>
<dbReference type="InterPro" id="IPR032413">
    <property type="entry name" value="Arm_3"/>
</dbReference>
<keyword evidence="16" id="KW-1185">Reference proteome</keyword>
<evidence type="ECO:0000256" key="13">
    <source>
        <dbReference type="SAM" id="MobiDB-lite"/>
    </source>
</evidence>
<dbReference type="PhylomeDB" id="T1IV31"/>
<dbReference type="PROSITE" id="PS50176">
    <property type="entry name" value="ARM_REPEAT"/>
    <property type="match status" value="3"/>
</dbReference>
<dbReference type="Proteomes" id="UP000014500">
    <property type="component" value="Unassembled WGS sequence"/>
</dbReference>
<dbReference type="GO" id="GO:0006850">
    <property type="term" value="P:pyruvate import into mitochondria"/>
    <property type="evidence" value="ECO:0007669"/>
    <property type="project" value="InterPro"/>
</dbReference>
<evidence type="ECO:0000256" key="12">
    <source>
        <dbReference type="PROSITE-ProRule" id="PRU00259"/>
    </source>
</evidence>
<dbReference type="InterPro" id="IPR000225">
    <property type="entry name" value="Armadillo"/>
</dbReference>
<dbReference type="eggNOG" id="KOG0166">
    <property type="taxonomic scope" value="Eukaryota"/>
</dbReference>
<sequence length="601" mass="66107">MASSNMMKNAMNQLKSPEFRSYLMSTHFWGPVANWGIPVAAITDIATKDASIISGNMTCALLIYSALFMRFAVRVQPRNMLLFACHITNECAQFIQGVRFVNFQYRVLSAITKTRGKIPMTPLHKTKMPHAEEELDELSQEDTNLTSSDDNEEVTTLSLAEIMTQLNSNDASVQLETTRQVREMLRGNEPPIDAIINEGIVPKLVEFLRHHDNPDLQSESAWALANIAAGNSQQTRVVVDSGAAPIFIELFTSPKTTVAEHAVLALGNIAGDGPELRDYVISLGILKPLIALTQTEHTFLLKTVVWTLRNLCRGKTPPPPAKVAQECLPVLGELLNSTDNAILSDTCYAISALADGPNERIDAVVQAGVVPRLVELLDNDDTGVLTPAFQALGNIVTGNDVQTQVVIDAGAVPVLGRLLTQSKMNLQKEAAWTVSNITAGPPHQIQAVIDANTLPLLIDALDKDDPRVQKETIWAITNFTCGATSIQMAQLLSDGVLGPYCRLLNSRDAKTLQLVLNGVNNILDTADRCNRMEQVCMMIDECDGLYLVSKLQYHDNVQISELANQILERFHYGLEVVSWQKKKIEVLQYVALELMNRLNSA</sequence>
<dbReference type="STRING" id="126957.T1IV31"/>
<dbReference type="EnsemblMetazoa" id="SMAR005020-RA">
    <property type="protein sequence ID" value="SMAR005020-PA"/>
    <property type="gene ID" value="SMAR005020"/>
</dbReference>
<dbReference type="OMA" id="ETIWAIT"/>
<evidence type="ECO:0000313" key="16">
    <source>
        <dbReference type="Proteomes" id="UP000014500"/>
    </source>
</evidence>
<dbReference type="Pfam" id="PF03650">
    <property type="entry name" value="MPC"/>
    <property type="match status" value="1"/>
</dbReference>
<evidence type="ECO:0000256" key="7">
    <source>
        <dbReference type="ARBA" id="ARBA00022792"/>
    </source>
</evidence>
<evidence type="ECO:0000256" key="14">
    <source>
        <dbReference type="SAM" id="Phobius"/>
    </source>
</evidence>
<feature type="repeat" description="ARM" evidence="12">
    <location>
        <begin position="368"/>
        <end position="410"/>
    </location>
</feature>
<dbReference type="AlphaFoldDB" id="T1IV31"/>
<evidence type="ECO:0000256" key="6">
    <source>
        <dbReference type="ARBA" id="ARBA00022737"/>
    </source>
</evidence>
<feature type="transmembrane region" description="Helical" evidence="14">
    <location>
        <begin position="53"/>
        <end position="73"/>
    </location>
</feature>
<keyword evidence="8" id="KW-0653">Protein transport</keyword>
<dbReference type="Gene3D" id="1.25.10.10">
    <property type="entry name" value="Leucine-rich Repeat Variant"/>
    <property type="match status" value="1"/>
</dbReference>
<feature type="compositionally biased region" description="Polar residues" evidence="13">
    <location>
        <begin position="141"/>
        <end position="151"/>
    </location>
</feature>
<evidence type="ECO:0000256" key="1">
    <source>
        <dbReference type="ARBA" id="ARBA00004448"/>
    </source>
</evidence>
<dbReference type="SMART" id="SM00185">
    <property type="entry name" value="ARM"/>
    <property type="match status" value="7"/>
</dbReference>
<feature type="repeat" description="ARM" evidence="12">
    <location>
        <begin position="199"/>
        <end position="242"/>
    </location>
</feature>
<comment type="subcellular location">
    <subcellularLocation>
        <location evidence="1">Mitochondrion inner membrane</location>
        <topology evidence="1">Multi-pass membrane protein</topology>
    </subcellularLocation>
</comment>
<proteinExistence type="inferred from homology"/>
<evidence type="ECO:0000256" key="3">
    <source>
        <dbReference type="ARBA" id="ARBA00010394"/>
    </source>
</evidence>
<dbReference type="InterPro" id="IPR011989">
    <property type="entry name" value="ARM-like"/>
</dbReference>
<reference evidence="15" key="2">
    <citation type="submission" date="2015-02" db="UniProtKB">
        <authorList>
            <consortium name="EnsemblMetazoa"/>
        </authorList>
    </citation>
    <scope>IDENTIFICATION</scope>
</reference>
<keyword evidence="10" id="KW-0496">Mitochondrion</keyword>
<feature type="repeat" description="ARM" evidence="12">
    <location>
        <begin position="410"/>
        <end position="438"/>
    </location>
</feature>
<dbReference type="SUPFAM" id="SSF48371">
    <property type="entry name" value="ARM repeat"/>
    <property type="match status" value="1"/>
</dbReference>
<dbReference type="GO" id="GO:0005743">
    <property type="term" value="C:mitochondrial inner membrane"/>
    <property type="evidence" value="ECO:0007669"/>
    <property type="project" value="UniProtKB-SubCell"/>
</dbReference>